<keyword evidence="4 9" id="KW-0812">Transmembrane</keyword>
<dbReference type="AlphaFoldDB" id="E4XBF1"/>
<evidence type="ECO:0000256" key="3">
    <source>
        <dbReference type="ARBA" id="ARBA00022448"/>
    </source>
</evidence>
<evidence type="ECO:0000256" key="4">
    <source>
        <dbReference type="ARBA" id="ARBA00022692"/>
    </source>
</evidence>
<dbReference type="InterPro" id="IPR013657">
    <property type="entry name" value="SCL35B1-4/HUT1"/>
</dbReference>
<dbReference type="GO" id="GO:0000139">
    <property type="term" value="C:Golgi membrane"/>
    <property type="evidence" value="ECO:0007669"/>
    <property type="project" value="TreeGrafter"/>
</dbReference>
<keyword evidence="11" id="KW-1185">Reference proteome</keyword>
<organism evidence="10">
    <name type="scientific">Oikopleura dioica</name>
    <name type="common">Tunicate</name>
    <dbReference type="NCBI Taxonomy" id="34765"/>
    <lineage>
        <taxon>Eukaryota</taxon>
        <taxon>Metazoa</taxon>
        <taxon>Chordata</taxon>
        <taxon>Tunicata</taxon>
        <taxon>Appendicularia</taxon>
        <taxon>Copelata</taxon>
        <taxon>Oikopleuridae</taxon>
        <taxon>Oikopleura</taxon>
    </lineage>
</organism>
<evidence type="ECO:0000256" key="8">
    <source>
        <dbReference type="ARBA" id="ARBA00040754"/>
    </source>
</evidence>
<evidence type="ECO:0000313" key="11">
    <source>
        <dbReference type="Proteomes" id="UP000001307"/>
    </source>
</evidence>
<feature type="transmembrane region" description="Helical" evidence="9">
    <location>
        <begin position="65"/>
        <end position="88"/>
    </location>
</feature>
<evidence type="ECO:0000313" key="10">
    <source>
        <dbReference type="EMBL" id="CBY08926.1"/>
    </source>
</evidence>
<feature type="transmembrane region" description="Helical" evidence="9">
    <location>
        <begin position="152"/>
        <end position="170"/>
    </location>
</feature>
<evidence type="ECO:0000256" key="9">
    <source>
        <dbReference type="SAM" id="Phobius"/>
    </source>
</evidence>
<keyword evidence="7 9" id="KW-0472">Membrane</keyword>
<reference evidence="10" key="1">
    <citation type="journal article" date="2010" name="Science">
        <title>Plasticity of animal genome architecture unmasked by rapid evolution of a pelagic tunicate.</title>
        <authorList>
            <person name="Denoeud F."/>
            <person name="Henriet S."/>
            <person name="Mungpakdee S."/>
            <person name="Aury J.M."/>
            <person name="Da Silva C."/>
            <person name="Brinkmann H."/>
            <person name="Mikhaleva J."/>
            <person name="Olsen L.C."/>
            <person name="Jubin C."/>
            <person name="Canestro C."/>
            <person name="Bouquet J.M."/>
            <person name="Danks G."/>
            <person name="Poulain J."/>
            <person name="Campsteijn C."/>
            <person name="Adamski M."/>
            <person name="Cross I."/>
            <person name="Yadetie F."/>
            <person name="Muffato M."/>
            <person name="Louis A."/>
            <person name="Butcher S."/>
            <person name="Tsagkogeorga G."/>
            <person name="Konrad A."/>
            <person name="Singh S."/>
            <person name="Jensen M.F."/>
            <person name="Cong E.H."/>
            <person name="Eikeseth-Otteraa H."/>
            <person name="Noel B."/>
            <person name="Anthouard V."/>
            <person name="Porcel B.M."/>
            <person name="Kachouri-Lafond R."/>
            <person name="Nishino A."/>
            <person name="Ugolini M."/>
            <person name="Chourrout P."/>
            <person name="Nishida H."/>
            <person name="Aasland R."/>
            <person name="Huzurbazar S."/>
            <person name="Westhof E."/>
            <person name="Delsuc F."/>
            <person name="Lehrach H."/>
            <person name="Reinhardt R."/>
            <person name="Weissenbach J."/>
            <person name="Roy S.W."/>
            <person name="Artiguenave F."/>
            <person name="Postlethwait J.H."/>
            <person name="Manak J.R."/>
            <person name="Thompson E.M."/>
            <person name="Jaillon O."/>
            <person name="Du Pasquier L."/>
            <person name="Boudinot P."/>
            <person name="Liberles D.A."/>
            <person name="Volff J.N."/>
            <person name="Philippe H."/>
            <person name="Lenhard B."/>
            <person name="Roest Crollius H."/>
            <person name="Wincker P."/>
            <person name="Chourrout D."/>
        </authorList>
    </citation>
    <scope>NUCLEOTIDE SEQUENCE [LARGE SCALE GENOMIC DNA]</scope>
</reference>
<dbReference type="GO" id="GO:0005460">
    <property type="term" value="F:UDP-glucose transmembrane transporter activity"/>
    <property type="evidence" value="ECO:0007669"/>
    <property type="project" value="TreeGrafter"/>
</dbReference>
<comment type="subcellular location">
    <subcellularLocation>
        <location evidence="1">Endoplasmic reticulum membrane</location>
        <topology evidence="1">Multi-pass membrane protein</topology>
    </subcellularLocation>
</comment>
<comment type="similarity">
    <text evidence="2">Belongs to the nucleotide-sugar transporter family. SLC35B subfamily.</text>
</comment>
<gene>
    <name evidence="10" type="ORF">GSOID_T00006451001</name>
</gene>
<protein>
    <recommendedName>
        <fullName evidence="8">Solute carrier family 35 member B1</fullName>
    </recommendedName>
</protein>
<dbReference type="GO" id="GO:0005459">
    <property type="term" value="F:UDP-galactose transmembrane transporter activity"/>
    <property type="evidence" value="ECO:0007669"/>
    <property type="project" value="TreeGrafter"/>
</dbReference>
<proteinExistence type="inferred from homology"/>
<sequence>MHDIDAENTPLVKSAISQTGSSTSAGQKRLLLVKCFTAVISCYLVYGVCHESITRQLYDGERFSFTLWLITVQTLTNMSVASIIVQLSRPGEVDKTPLKYYFVSALFFCGAIFGSNQALQYLSYPSQVVGKACKPIPVLILSGLVGRKSYNYVKYLCVLTLVLGITMFLYHPTDETVQKQGVGHGLLIFSLICDGLCGGMQEKVRSKFSPNENDMMLWTNFCSFLILIPFCFLSGDFFGGNAFIPKHPEILPRILAFCLCSVAGQYFIFLTIKNFGPLTVSIITTCRKFFSVLFSVFIFGNVLTVQQWVGAIIVFSGLVVDIYFGEH</sequence>
<evidence type="ECO:0000256" key="2">
    <source>
        <dbReference type="ARBA" id="ARBA00010694"/>
    </source>
</evidence>
<keyword evidence="5" id="KW-0256">Endoplasmic reticulum</keyword>
<name>E4XBF1_OIKDI</name>
<evidence type="ECO:0000256" key="5">
    <source>
        <dbReference type="ARBA" id="ARBA00022824"/>
    </source>
</evidence>
<evidence type="ECO:0000256" key="7">
    <source>
        <dbReference type="ARBA" id="ARBA00023136"/>
    </source>
</evidence>
<dbReference type="PANTHER" id="PTHR10778:SF10">
    <property type="entry name" value="SOLUTE CARRIER FAMILY 35 MEMBER B1"/>
    <property type="match status" value="1"/>
</dbReference>
<evidence type="ECO:0000256" key="6">
    <source>
        <dbReference type="ARBA" id="ARBA00022989"/>
    </source>
</evidence>
<keyword evidence="3" id="KW-0813">Transport</keyword>
<feature type="transmembrane region" description="Helical" evidence="9">
    <location>
        <begin position="100"/>
        <end position="122"/>
    </location>
</feature>
<dbReference type="InParanoid" id="E4XBF1"/>
<dbReference type="GO" id="GO:0005789">
    <property type="term" value="C:endoplasmic reticulum membrane"/>
    <property type="evidence" value="ECO:0007669"/>
    <property type="project" value="UniProtKB-SubCell"/>
</dbReference>
<dbReference type="OrthoDB" id="78344at2759"/>
<dbReference type="InterPro" id="IPR037185">
    <property type="entry name" value="EmrE-like"/>
</dbReference>
<dbReference type="EMBL" id="FN653034">
    <property type="protein sequence ID" value="CBY08926.1"/>
    <property type="molecule type" value="Genomic_DNA"/>
</dbReference>
<dbReference type="SUPFAM" id="SSF103481">
    <property type="entry name" value="Multidrug resistance efflux transporter EmrE"/>
    <property type="match status" value="1"/>
</dbReference>
<feature type="transmembrane region" description="Helical" evidence="9">
    <location>
        <begin position="182"/>
        <end position="200"/>
    </location>
</feature>
<dbReference type="PANTHER" id="PTHR10778">
    <property type="entry name" value="SOLUTE CARRIER FAMILY 35 MEMBER B"/>
    <property type="match status" value="1"/>
</dbReference>
<accession>E4XBF1</accession>
<keyword evidence="6 9" id="KW-1133">Transmembrane helix</keyword>
<evidence type="ECO:0000256" key="1">
    <source>
        <dbReference type="ARBA" id="ARBA00004477"/>
    </source>
</evidence>
<feature type="transmembrane region" description="Helical" evidence="9">
    <location>
        <begin position="31"/>
        <end position="53"/>
    </location>
</feature>
<feature type="transmembrane region" description="Helical" evidence="9">
    <location>
        <begin position="221"/>
        <end position="244"/>
    </location>
</feature>
<dbReference type="Pfam" id="PF08449">
    <property type="entry name" value="UAA"/>
    <property type="match status" value="1"/>
</dbReference>
<dbReference type="Proteomes" id="UP000001307">
    <property type="component" value="Unassembled WGS sequence"/>
</dbReference>
<feature type="transmembrane region" description="Helical" evidence="9">
    <location>
        <begin position="250"/>
        <end position="271"/>
    </location>
</feature>